<dbReference type="EMBL" id="RCHS01000820">
    <property type="protein sequence ID" value="RMX56715.1"/>
    <property type="molecule type" value="Genomic_DNA"/>
</dbReference>
<keyword evidence="5" id="KW-0472">Membrane</keyword>
<feature type="domain" description="Ig-like" evidence="8">
    <location>
        <begin position="130"/>
        <end position="171"/>
    </location>
</feature>
<keyword evidence="5" id="KW-0812">Transmembrane</keyword>
<evidence type="ECO:0000259" key="7">
    <source>
        <dbReference type="PROSITE" id="PS50056"/>
    </source>
</evidence>
<feature type="domain" description="Tyrosine-protein phosphatase" evidence="6">
    <location>
        <begin position="213"/>
        <end position="486"/>
    </location>
</feature>
<dbReference type="InterPro" id="IPR000242">
    <property type="entry name" value="PTP_cat"/>
</dbReference>
<dbReference type="SUPFAM" id="SSF52799">
    <property type="entry name" value="(Phosphotyrosine protein) phosphatases II"/>
    <property type="match status" value="2"/>
</dbReference>
<dbReference type="FunFam" id="3.90.190.10:FF:000062">
    <property type="entry name" value="Receptor-type tyrosine-protein phosphatase kappa"/>
    <property type="match status" value="1"/>
</dbReference>
<evidence type="ECO:0000256" key="4">
    <source>
        <dbReference type="ARBA" id="ARBA00022912"/>
    </source>
</evidence>
<dbReference type="InterPro" id="IPR003595">
    <property type="entry name" value="Tyr_Pase_cat"/>
</dbReference>
<dbReference type="InterPro" id="IPR016130">
    <property type="entry name" value="Tyr_Pase_AS"/>
</dbReference>
<dbReference type="SMART" id="SM00194">
    <property type="entry name" value="PTPc"/>
    <property type="match status" value="2"/>
</dbReference>
<dbReference type="Gene3D" id="2.60.40.10">
    <property type="entry name" value="Immunoglobulins"/>
    <property type="match status" value="1"/>
</dbReference>
<dbReference type="Pfam" id="PF00102">
    <property type="entry name" value="Y_phosphatase"/>
    <property type="match status" value="2"/>
</dbReference>
<organism evidence="9 10">
    <name type="scientific">Pocillopora damicornis</name>
    <name type="common">Cauliflower coral</name>
    <name type="synonym">Millepora damicornis</name>
    <dbReference type="NCBI Taxonomy" id="46731"/>
    <lineage>
        <taxon>Eukaryota</taxon>
        <taxon>Metazoa</taxon>
        <taxon>Cnidaria</taxon>
        <taxon>Anthozoa</taxon>
        <taxon>Hexacorallia</taxon>
        <taxon>Scleractinia</taxon>
        <taxon>Astrocoeniina</taxon>
        <taxon>Pocilloporidae</taxon>
        <taxon>Pocillopora</taxon>
    </lineage>
</organism>
<dbReference type="InterPro" id="IPR029021">
    <property type="entry name" value="Prot-tyrosine_phosphatase-like"/>
</dbReference>
<dbReference type="PANTHER" id="PTHR19134">
    <property type="entry name" value="RECEPTOR-TYPE TYROSINE-PROTEIN PHOSPHATASE"/>
    <property type="match status" value="1"/>
</dbReference>
<dbReference type="CDD" id="cd00047">
    <property type="entry name" value="PTPc"/>
    <property type="match status" value="1"/>
</dbReference>
<comment type="caution">
    <text evidence="9">The sequence shown here is derived from an EMBL/GenBank/DDBJ whole genome shotgun (WGS) entry which is preliminary data.</text>
</comment>
<evidence type="ECO:0000256" key="1">
    <source>
        <dbReference type="ARBA" id="ARBA00009580"/>
    </source>
</evidence>
<evidence type="ECO:0000256" key="2">
    <source>
        <dbReference type="ARBA" id="ARBA00013064"/>
    </source>
</evidence>
<keyword evidence="5" id="KW-1133">Transmembrane helix</keyword>
<dbReference type="Proteomes" id="UP000275408">
    <property type="component" value="Unassembled WGS sequence"/>
</dbReference>
<keyword evidence="3" id="KW-0378">Hydrolase</keyword>
<feature type="transmembrane region" description="Helical" evidence="5">
    <location>
        <begin position="25"/>
        <end position="47"/>
    </location>
</feature>
<dbReference type="Gene3D" id="3.90.190.10">
    <property type="entry name" value="Protein tyrosine phosphatase superfamily"/>
    <property type="match status" value="2"/>
</dbReference>
<dbReference type="InterPro" id="IPR013783">
    <property type="entry name" value="Ig-like_fold"/>
</dbReference>
<dbReference type="SMART" id="SM00404">
    <property type="entry name" value="PTPc_motif"/>
    <property type="match status" value="2"/>
</dbReference>
<dbReference type="GO" id="GO:0004725">
    <property type="term" value="F:protein tyrosine phosphatase activity"/>
    <property type="evidence" value="ECO:0007669"/>
    <property type="project" value="UniProtKB-EC"/>
</dbReference>
<accession>A0A3M6USU8</accession>
<evidence type="ECO:0000259" key="8">
    <source>
        <dbReference type="PROSITE" id="PS50835"/>
    </source>
</evidence>
<proteinExistence type="inferred from homology"/>
<sequence length="795" mass="91224">MHELVAASNRVKPPDGFSARQPVKFIPVILVNVFMLLWLFVGSLNALSEDLTFIEFDNMTLKCPLVALNASINWTGRNGEHLHTGQNFSKSSINRTMSGIYKCRNSSSSEHSFNVTVQYSSHLITKPGLPVIFNGAEGEISSKTTNFTFGQKIEISCQIYGVPPVSEVVWFFGNISILNDSCSNISEYKHGTIPVENFAAHVKLLHTDGDYRFNQEFESLQSVHVKSKTWINSEKPENQSKNRYNNIVAYDHSRVILSLTENEPDSHYINGNYVDSFKKVNAYIATQGPMANTIKDFWRMVWEQNCTVVVMITNIIEKGRHKCAMYWPSKQAKSEAHGPLRVTYLDEEAFAHYTLRRFEVKPVEHSTHYSQDATEDEVKPMIVCQYHFTGWPDHGAPDHGCEYPALDFIFKSSAASQEGAGPIIVHCSAGVGRSGAYIVIHSMMKRMIEMRDVNIFDFVAQIRQQRNHLVQEECQYIFVHDALLHFIESGFQLSIPIDELKDHVQKLRKNCSSTSGLEVEFEDLSAIQVRYYNLKQAKRGCNLAKNRSIDYIPADSSRVELYPRPREEGSDYINATYLAGFWKSEAYIATQYPLAETTDDFWRMVWQENCRSLIMLLSKAEMEEGFYHRYLPPLNETTRFGDYEVTADSEATRGDILITELRMVSIKDPSEYRNIQHFHFLHWPEDGNPWSGQTILQLICKVDSWEREVRLNAKPFEVIGPVVVHCNYGVGRTGAYCLLHTMYHQIEREKSVSIYQIARLYNHQRPRCVSTLGQYEFCYDTLVEYIEADCSLHLV</sequence>
<protein>
    <recommendedName>
        <fullName evidence="2">protein-tyrosine-phosphatase</fullName>
        <ecNumber evidence="2">3.1.3.48</ecNumber>
    </recommendedName>
</protein>
<dbReference type="EC" id="3.1.3.48" evidence="2"/>
<dbReference type="PRINTS" id="PR00700">
    <property type="entry name" value="PRTYPHPHTASE"/>
</dbReference>
<evidence type="ECO:0000256" key="5">
    <source>
        <dbReference type="SAM" id="Phobius"/>
    </source>
</evidence>
<feature type="domain" description="Ig-like" evidence="8">
    <location>
        <begin position="27"/>
        <end position="116"/>
    </location>
</feature>
<keyword evidence="4" id="KW-0904">Protein phosphatase</keyword>
<feature type="domain" description="Tyrosine-protein phosphatase" evidence="6">
    <location>
        <begin position="517"/>
        <end position="785"/>
    </location>
</feature>
<gene>
    <name evidence="9" type="ORF">pdam_00015776</name>
</gene>
<dbReference type="OrthoDB" id="6022401at2759"/>
<keyword evidence="10" id="KW-1185">Reference proteome</keyword>
<dbReference type="PROSITE" id="PS50056">
    <property type="entry name" value="TYR_PHOSPHATASE_2"/>
    <property type="match status" value="2"/>
</dbReference>
<evidence type="ECO:0000313" key="9">
    <source>
        <dbReference type="EMBL" id="RMX56715.1"/>
    </source>
</evidence>
<feature type="domain" description="Tyrosine specific protein phosphatases" evidence="7">
    <location>
        <begin position="696"/>
        <end position="776"/>
    </location>
</feature>
<dbReference type="InterPro" id="IPR007110">
    <property type="entry name" value="Ig-like_dom"/>
</dbReference>
<evidence type="ECO:0000313" key="10">
    <source>
        <dbReference type="Proteomes" id="UP000275408"/>
    </source>
</evidence>
<comment type="similarity">
    <text evidence="1">Belongs to the protein-tyrosine phosphatase family.</text>
</comment>
<evidence type="ECO:0000256" key="3">
    <source>
        <dbReference type="ARBA" id="ARBA00022801"/>
    </source>
</evidence>
<reference evidence="9 10" key="1">
    <citation type="journal article" date="2018" name="Sci. Rep.">
        <title>Comparative analysis of the Pocillopora damicornis genome highlights role of immune system in coral evolution.</title>
        <authorList>
            <person name="Cunning R."/>
            <person name="Bay R.A."/>
            <person name="Gillette P."/>
            <person name="Baker A.C."/>
            <person name="Traylor-Knowles N."/>
        </authorList>
    </citation>
    <scope>NUCLEOTIDE SEQUENCE [LARGE SCALE GENOMIC DNA]</scope>
    <source>
        <strain evidence="9">RSMAS</strain>
        <tissue evidence="9">Whole animal</tissue>
    </source>
</reference>
<dbReference type="PROSITE" id="PS50835">
    <property type="entry name" value="IG_LIKE"/>
    <property type="match status" value="2"/>
</dbReference>
<evidence type="ECO:0000259" key="6">
    <source>
        <dbReference type="PROSITE" id="PS50055"/>
    </source>
</evidence>
<feature type="domain" description="Tyrosine specific protein phosphatases" evidence="7">
    <location>
        <begin position="406"/>
        <end position="477"/>
    </location>
</feature>
<dbReference type="PANTHER" id="PTHR19134:SF562">
    <property type="entry name" value="PROTEIN-TYROSINE-PHOSPHATASE"/>
    <property type="match status" value="1"/>
</dbReference>
<dbReference type="InterPro" id="IPR000387">
    <property type="entry name" value="Tyr_Pase_dom"/>
</dbReference>
<dbReference type="PROSITE" id="PS50055">
    <property type="entry name" value="TYR_PHOSPHATASE_PTP"/>
    <property type="match status" value="2"/>
</dbReference>
<dbReference type="InterPro" id="IPR050348">
    <property type="entry name" value="Protein-Tyr_Phosphatase"/>
</dbReference>
<name>A0A3M6USU8_POCDA</name>
<dbReference type="STRING" id="46731.A0A3M6USU8"/>
<dbReference type="AlphaFoldDB" id="A0A3M6USU8"/>
<dbReference type="PROSITE" id="PS00383">
    <property type="entry name" value="TYR_PHOSPHATASE_1"/>
    <property type="match status" value="2"/>
</dbReference>